<evidence type="ECO:0000256" key="2">
    <source>
        <dbReference type="ARBA" id="ARBA00022490"/>
    </source>
</evidence>
<dbReference type="InterPro" id="IPR004453">
    <property type="entry name" value="QueG"/>
</dbReference>
<dbReference type="GO" id="GO:0046872">
    <property type="term" value="F:metal ion binding"/>
    <property type="evidence" value="ECO:0007669"/>
    <property type="project" value="UniProtKB-KW"/>
</dbReference>
<evidence type="ECO:0000313" key="10">
    <source>
        <dbReference type="EMBL" id="RAL24758.1"/>
    </source>
</evidence>
<dbReference type="InterPro" id="IPR011989">
    <property type="entry name" value="ARM-like"/>
</dbReference>
<keyword evidence="11" id="KW-1185">Reference proteome</keyword>
<dbReference type="GO" id="GO:0052693">
    <property type="term" value="F:epoxyqueuosine reductase activity"/>
    <property type="evidence" value="ECO:0007669"/>
    <property type="project" value="TreeGrafter"/>
</dbReference>
<dbReference type="PANTHER" id="PTHR30002">
    <property type="entry name" value="EPOXYQUEUOSINE REDUCTASE"/>
    <property type="match status" value="1"/>
</dbReference>
<dbReference type="InterPro" id="IPR017896">
    <property type="entry name" value="4Fe4S_Fe-S-bd"/>
</dbReference>
<dbReference type="InterPro" id="IPR016024">
    <property type="entry name" value="ARM-type_fold"/>
</dbReference>
<keyword evidence="6" id="KW-0560">Oxidoreductase</keyword>
<dbReference type="NCBIfam" id="TIGR00276">
    <property type="entry name" value="tRNA epoxyqueuosine(34) reductase QueG"/>
    <property type="match status" value="1"/>
</dbReference>
<evidence type="ECO:0000256" key="5">
    <source>
        <dbReference type="ARBA" id="ARBA00022785"/>
    </source>
</evidence>
<reference evidence="10 11" key="1">
    <citation type="submission" date="2018-05" db="EMBL/GenBank/DDBJ databases">
        <title>Lujinxingia marina gen. nov. sp. nov., a new facultative anaerobic member of the class Deltaproteobacteria, and proposal of Lujinxingaceae fam. nov.</title>
        <authorList>
            <person name="Li C.-M."/>
        </authorList>
    </citation>
    <scope>NUCLEOTIDE SEQUENCE [LARGE SCALE GENOMIC DNA]</scope>
    <source>
        <strain evidence="10 11">B210</strain>
    </source>
</reference>
<protein>
    <submittedName>
        <fullName evidence="10">tRNA epoxyqueuosine(34) reductase QueG</fullName>
    </submittedName>
</protein>
<dbReference type="Proteomes" id="UP000249169">
    <property type="component" value="Unassembled WGS sequence"/>
</dbReference>
<dbReference type="GO" id="GO:0008616">
    <property type="term" value="P:tRNA queuosine(34) biosynthetic process"/>
    <property type="evidence" value="ECO:0007669"/>
    <property type="project" value="UniProtKB-KW"/>
</dbReference>
<evidence type="ECO:0000256" key="8">
    <source>
        <dbReference type="ARBA" id="ARBA00023014"/>
    </source>
</evidence>
<dbReference type="PROSITE" id="PS00198">
    <property type="entry name" value="4FE4S_FER_1"/>
    <property type="match status" value="1"/>
</dbReference>
<dbReference type="Pfam" id="PF08331">
    <property type="entry name" value="QueG_DUF1730"/>
    <property type="match status" value="1"/>
</dbReference>
<dbReference type="Gene3D" id="1.25.10.10">
    <property type="entry name" value="Leucine-rich Repeat Variant"/>
    <property type="match status" value="1"/>
</dbReference>
<sequence>MSSPNAQERAQLREAIDQEARRLGFSACAVIPAERLPSARSYQEWLREGRHGSMDYMEKYQPLRVDPRVLEEGTTSVVVLLTNYHQGSDRFEGGLRVARYAHGDDYHDFLWDRMRELAAFIHAETGVEVATRPAVDSAPLLERDLARMAGLGWVGKNALLIRQGLGSFTIISEILVAMDLGERARSAADRCGRCTRCLDACPTGAIVSPHIIDARRCISYLTIELRGPIPRRLRPLIGDHVFGCDICQTVCPWNRRAPMSEDPGFSPREAYRTLSPMELLGFDHARYVEVFRRSPMKRAKLAGLKRNAAVVVGNSGERRHVAQLGSYMAAEESALVRSHIAWALGRLGGELAIEALREARVRESEPAVLEEIEHALQMTSRG</sequence>
<evidence type="ECO:0000256" key="4">
    <source>
        <dbReference type="ARBA" id="ARBA00022723"/>
    </source>
</evidence>
<evidence type="ECO:0000259" key="9">
    <source>
        <dbReference type="PROSITE" id="PS51379"/>
    </source>
</evidence>
<dbReference type="EMBL" id="QHKO01000001">
    <property type="protein sequence ID" value="RAL24758.1"/>
    <property type="molecule type" value="Genomic_DNA"/>
</dbReference>
<dbReference type="PANTHER" id="PTHR30002:SF4">
    <property type="entry name" value="EPOXYQUEUOSINE REDUCTASE"/>
    <property type="match status" value="1"/>
</dbReference>
<proteinExistence type="predicted"/>
<keyword evidence="3" id="KW-0819">tRNA processing</keyword>
<keyword evidence="2" id="KW-0963">Cytoplasm</keyword>
<dbReference type="SUPFAM" id="SSF54862">
    <property type="entry name" value="4Fe-4S ferredoxins"/>
    <property type="match status" value="1"/>
</dbReference>
<dbReference type="Pfam" id="PF13484">
    <property type="entry name" value="Fer4_16"/>
    <property type="match status" value="1"/>
</dbReference>
<keyword evidence="4" id="KW-0479">Metal-binding</keyword>
<evidence type="ECO:0000313" key="11">
    <source>
        <dbReference type="Proteomes" id="UP000249169"/>
    </source>
</evidence>
<keyword evidence="5" id="KW-0671">Queuosine biosynthesis</keyword>
<dbReference type="PROSITE" id="PS51379">
    <property type="entry name" value="4FE4S_FER_2"/>
    <property type="match status" value="1"/>
</dbReference>
<dbReference type="Pfam" id="PF13646">
    <property type="entry name" value="HEAT_2"/>
    <property type="match status" value="1"/>
</dbReference>
<name>A0A328C9Y7_9DELT</name>
<evidence type="ECO:0000256" key="6">
    <source>
        <dbReference type="ARBA" id="ARBA00023002"/>
    </source>
</evidence>
<evidence type="ECO:0000256" key="3">
    <source>
        <dbReference type="ARBA" id="ARBA00022694"/>
    </source>
</evidence>
<organism evidence="10 11">
    <name type="scientific">Lujinxingia litoralis</name>
    <dbReference type="NCBI Taxonomy" id="2211119"/>
    <lineage>
        <taxon>Bacteria</taxon>
        <taxon>Deltaproteobacteria</taxon>
        <taxon>Bradymonadales</taxon>
        <taxon>Lujinxingiaceae</taxon>
        <taxon>Lujinxingia</taxon>
    </lineage>
</organism>
<dbReference type="InterPro" id="IPR013542">
    <property type="entry name" value="QueG_DUF1730"/>
</dbReference>
<dbReference type="OrthoDB" id="9784571at2"/>
<dbReference type="Gene3D" id="3.30.70.20">
    <property type="match status" value="1"/>
</dbReference>
<accession>A0A328C9Y7</accession>
<keyword evidence="8" id="KW-0411">Iron-sulfur</keyword>
<evidence type="ECO:0000256" key="7">
    <source>
        <dbReference type="ARBA" id="ARBA00023004"/>
    </source>
</evidence>
<dbReference type="InterPro" id="IPR017900">
    <property type="entry name" value="4Fe4S_Fe_S_CS"/>
</dbReference>
<dbReference type="SUPFAM" id="SSF48371">
    <property type="entry name" value="ARM repeat"/>
    <property type="match status" value="1"/>
</dbReference>
<evidence type="ECO:0000256" key="1">
    <source>
        <dbReference type="ARBA" id="ARBA00022485"/>
    </source>
</evidence>
<comment type="caution">
    <text evidence="10">The sequence shown here is derived from an EMBL/GenBank/DDBJ whole genome shotgun (WGS) entry which is preliminary data.</text>
</comment>
<feature type="domain" description="4Fe-4S ferredoxin-type" evidence="9">
    <location>
        <begin position="182"/>
        <end position="211"/>
    </location>
</feature>
<dbReference type="AlphaFoldDB" id="A0A328C9Y7"/>
<dbReference type="GO" id="GO:0051539">
    <property type="term" value="F:4 iron, 4 sulfur cluster binding"/>
    <property type="evidence" value="ECO:0007669"/>
    <property type="project" value="UniProtKB-KW"/>
</dbReference>
<gene>
    <name evidence="10" type="primary">queG</name>
    <name evidence="10" type="ORF">DL240_00680</name>
</gene>
<dbReference type="RefSeq" id="WP_111727930.1">
    <property type="nucleotide sequence ID" value="NZ_QHKO01000001.1"/>
</dbReference>
<keyword evidence="1" id="KW-0004">4Fe-4S</keyword>
<keyword evidence="7" id="KW-0408">Iron</keyword>